<dbReference type="InterPro" id="IPR008969">
    <property type="entry name" value="CarboxyPept-like_regulatory"/>
</dbReference>
<dbReference type="SUPFAM" id="SSF56935">
    <property type="entry name" value="Porins"/>
    <property type="match status" value="1"/>
</dbReference>
<dbReference type="Gene3D" id="2.170.130.10">
    <property type="entry name" value="TonB-dependent receptor, plug domain"/>
    <property type="match status" value="1"/>
</dbReference>
<accession>A0A1N7KM18</accession>
<reference evidence="6 7" key="1">
    <citation type="submission" date="2017-01" db="EMBL/GenBank/DDBJ databases">
        <authorList>
            <person name="Mah S.A."/>
            <person name="Swanson W.J."/>
            <person name="Moy G.W."/>
            <person name="Vacquier V.D."/>
        </authorList>
    </citation>
    <scope>NUCLEOTIDE SEQUENCE [LARGE SCALE GENOMIC DNA]</scope>
    <source>
        <strain evidence="6 7">DSM 16927</strain>
    </source>
</reference>
<keyword evidence="4" id="KW-0732">Signal</keyword>
<dbReference type="PANTHER" id="PTHR40980">
    <property type="entry name" value="PLUG DOMAIN-CONTAINING PROTEIN"/>
    <property type="match status" value="1"/>
</dbReference>
<evidence type="ECO:0000256" key="4">
    <source>
        <dbReference type="SAM" id="SignalP"/>
    </source>
</evidence>
<evidence type="ECO:0000259" key="5">
    <source>
        <dbReference type="Pfam" id="PF14905"/>
    </source>
</evidence>
<evidence type="ECO:0000256" key="2">
    <source>
        <dbReference type="ARBA" id="ARBA00023136"/>
    </source>
</evidence>
<dbReference type="SUPFAM" id="SSF49464">
    <property type="entry name" value="Carboxypeptidase regulatory domain-like"/>
    <property type="match status" value="1"/>
</dbReference>
<dbReference type="EMBL" id="FTNZ01000015">
    <property type="protein sequence ID" value="SIS62516.1"/>
    <property type="molecule type" value="Genomic_DNA"/>
</dbReference>
<dbReference type="STRING" id="112234.SAMN05421768_11519"/>
<proteinExistence type="predicted"/>
<dbReference type="Proteomes" id="UP000186106">
    <property type="component" value="Unassembled WGS sequence"/>
</dbReference>
<name>A0A1N7KM18_9FLAO</name>
<dbReference type="InterPro" id="IPR037066">
    <property type="entry name" value="Plug_dom_sf"/>
</dbReference>
<dbReference type="GO" id="GO:0009279">
    <property type="term" value="C:cell outer membrane"/>
    <property type="evidence" value="ECO:0007669"/>
    <property type="project" value="UniProtKB-SubCell"/>
</dbReference>
<dbReference type="Gene3D" id="2.60.40.1120">
    <property type="entry name" value="Carboxypeptidase-like, regulatory domain"/>
    <property type="match status" value="1"/>
</dbReference>
<feature type="signal peptide" evidence="4">
    <location>
        <begin position="1"/>
        <end position="20"/>
    </location>
</feature>
<keyword evidence="3" id="KW-0998">Cell outer membrane</keyword>
<protein>
    <submittedName>
        <fullName evidence="6">Outer membrane receptor proteins, mostly Fe transport</fullName>
    </submittedName>
</protein>
<dbReference type="InterPro" id="IPR036942">
    <property type="entry name" value="Beta-barrel_TonB_sf"/>
</dbReference>
<evidence type="ECO:0000256" key="1">
    <source>
        <dbReference type="ARBA" id="ARBA00004442"/>
    </source>
</evidence>
<organism evidence="6 7">
    <name type="scientific">Chryseobacterium joostei</name>
    <dbReference type="NCBI Taxonomy" id="112234"/>
    <lineage>
        <taxon>Bacteria</taxon>
        <taxon>Pseudomonadati</taxon>
        <taxon>Bacteroidota</taxon>
        <taxon>Flavobacteriia</taxon>
        <taxon>Flavobacteriales</taxon>
        <taxon>Weeksellaceae</taxon>
        <taxon>Chryseobacterium group</taxon>
        <taxon>Chryseobacterium</taxon>
    </lineage>
</organism>
<dbReference type="Pfam" id="PF13620">
    <property type="entry name" value="CarboxypepD_reg"/>
    <property type="match status" value="1"/>
</dbReference>
<dbReference type="Pfam" id="PF14905">
    <property type="entry name" value="OMP_b-brl_3"/>
    <property type="match status" value="1"/>
</dbReference>
<keyword evidence="6" id="KW-0675">Receptor</keyword>
<evidence type="ECO:0000313" key="7">
    <source>
        <dbReference type="Proteomes" id="UP000186106"/>
    </source>
</evidence>
<comment type="subcellular location">
    <subcellularLocation>
        <location evidence="1">Cell outer membrane</location>
    </subcellularLocation>
</comment>
<sequence>MRKSNLIGAALFLSISTVSAQNIINGKVKDIQGQSVPFASVKIFASENKTDIISEKITDENGLFSVSVPKGGNYYVSTSASGYSDITQNYMFDPSQNNLTISISKEKIAGIKEVVLVGTKKKIFERKIDRFVFNTENSIASKGVDGLDVLAATPLVKADDEGNIGIVGKSGVSIMINDRPVNLSGKDLVSYLKTIRSENIERIEVITTPPAKYEAAGNSGIINIVLKQNPKKGFSGNISTSYTRKSKDGFSNNGALNYQSNKVNTSLRVSQFDAEKIATENLTIFDVSQVENNVRRLDRNRGYNINYNIDYSINSKTSVGAIYNYSNTKINSDSDIFSKYSRGNVIDSLISTKTFNESKVDNHQLNVYFEKKLDSLGKKLYVGGNLFDSRNKNPFLLRSEVDNNSNIDYDINSRYKYQIYSGQVDFYLPFKKFVGEIGGKYTRFNTDTELGFFNYENGTSIYDNIRSNDFSYKEDNWASYITLSKAFSEKWEGKAGIRYEFTSLDGISRNGENVNSNYGKWFPSLYLTYKPSTKNIFTLSYSKRISRPSARALNPTTIYLDPYSYATGNPYLVPSFSNNIELGYVFNNKLSITAFYQKSTNNFDQVVSLDNGYRVINYLNSYDEQNVGVNATYYNTFFKRWDLYTTANYSYIESKGLINQVKGLSSNSLYYAVNNTVHLNKAKTVSFLVNFSHYLPYTKGNFKFENMYNLASGLRISLFEKKLQVNMTVQDILKGMRFKGNSYYSTYYTHSDNYYDARSFNLSVTYQFGNNKVKGNNKKANLEEVNRAN</sequence>
<evidence type="ECO:0000313" key="6">
    <source>
        <dbReference type="EMBL" id="SIS62516.1"/>
    </source>
</evidence>
<gene>
    <name evidence="6" type="ORF">SAMN05421768_11519</name>
</gene>
<dbReference type="AlphaFoldDB" id="A0A1N7KM18"/>
<dbReference type="InterPro" id="IPR041700">
    <property type="entry name" value="OMP_b-brl_3"/>
</dbReference>
<feature type="chain" id="PRO_5012907586" evidence="4">
    <location>
        <begin position="21"/>
        <end position="789"/>
    </location>
</feature>
<dbReference type="PANTHER" id="PTHR40980:SF4">
    <property type="entry name" value="TONB-DEPENDENT RECEPTOR-LIKE BETA-BARREL DOMAIN-CONTAINING PROTEIN"/>
    <property type="match status" value="1"/>
</dbReference>
<evidence type="ECO:0000256" key="3">
    <source>
        <dbReference type="ARBA" id="ARBA00023237"/>
    </source>
</evidence>
<dbReference type="Gene3D" id="2.40.170.20">
    <property type="entry name" value="TonB-dependent receptor, beta-barrel domain"/>
    <property type="match status" value="1"/>
</dbReference>
<keyword evidence="2" id="KW-0472">Membrane</keyword>
<dbReference type="RefSeq" id="WP_076357695.1">
    <property type="nucleotide sequence ID" value="NZ_FTNZ01000015.1"/>
</dbReference>
<feature type="domain" description="Outer membrane protein beta-barrel" evidence="5">
    <location>
        <begin position="371"/>
        <end position="766"/>
    </location>
</feature>